<reference evidence="8" key="1">
    <citation type="journal article" date="2016" name="Gigascience">
        <title>De novo construction of an expanded transcriptome assembly for the western tarnished plant bug, Lygus hesperus.</title>
        <authorList>
            <person name="Tassone E.E."/>
            <person name="Geib S.M."/>
            <person name="Hall B."/>
            <person name="Fabrick J.A."/>
            <person name="Brent C.S."/>
            <person name="Hull J.J."/>
        </authorList>
    </citation>
    <scope>NUCLEOTIDE SEQUENCE</scope>
</reference>
<dbReference type="PROSITE" id="PS50950">
    <property type="entry name" value="ZF_THAP"/>
    <property type="match status" value="1"/>
</dbReference>
<accession>A0A146KYE4</accession>
<keyword evidence="2 5" id="KW-0863">Zinc-finger</keyword>
<protein>
    <recommendedName>
        <fullName evidence="7">THAP-type domain-containing protein</fullName>
    </recommendedName>
</protein>
<evidence type="ECO:0000313" key="8">
    <source>
        <dbReference type="EMBL" id="JAQ00839.1"/>
    </source>
</evidence>
<dbReference type="InterPro" id="IPR038441">
    <property type="entry name" value="THAP_Znf_sf"/>
</dbReference>
<evidence type="ECO:0000256" key="1">
    <source>
        <dbReference type="ARBA" id="ARBA00022723"/>
    </source>
</evidence>
<dbReference type="AlphaFoldDB" id="A0A146KYE4"/>
<proteinExistence type="predicted"/>
<evidence type="ECO:0000259" key="7">
    <source>
        <dbReference type="PROSITE" id="PS50950"/>
    </source>
</evidence>
<feature type="region of interest" description="Disordered" evidence="6">
    <location>
        <begin position="107"/>
        <end position="129"/>
    </location>
</feature>
<evidence type="ECO:0000313" key="9">
    <source>
        <dbReference type="EMBL" id="JAQ03400.1"/>
    </source>
</evidence>
<dbReference type="EMBL" id="GDHC01017790">
    <property type="protein sequence ID" value="JAQ00839.1"/>
    <property type="molecule type" value="Transcribed_RNA"/>
</dbReference>
<dbReference type="Pfam" id="PF05485">
    <property type="entry name" value="THAP"/>
    <property type="match status" value="1"/>
</dbReference>
<evidence type="ECO:0000256" key="3">
    <source>
        <dbReference type="ARBA" id="ARBA00022833"/>
    </source>
</evidence>
<dbReference type="InterPro" id="IPR013087">
    <property type="entry name" value="Znf_C2H2_type"/>
</dbReference>
<dbReference type="Gene3D" id="6.20.210.20">
    <property type="entry name" value="THAP domain"/>
    <property type="match status" value="1"/>
</dbReference>
<feature type="region of interest" description="Disordered" evidence="6">
    <location>
        <begin position="188"/>
        <end position="244"/>
    </location>
</feature>
<gene>
    <name evidence="9" type="ORF">g.65384</name>
    <name evidence="8" type="ORF">g.65385</name>
</gene>
<dbReference type="SUPFAM" id="SSF57716">
    <property type="entry name" value="Glucocorticoid receptor-like (DNA-binding domain)"/>
    <property type="match status" value="1"/>
</dbReference>
<evidence type="ECO:0000256" key="4">
    <source>
        <dbReference type="ARBA" id="ARBA00023125"/>
    </source>
</evidence>
<evidence type="ECO:0000256" key="6">
    <source>
        <dbReference type="SAM" id="MobiDB-lite"/>
    </source>
</evidence>
<dbReference type="EMBL" id="GDHC01015229">
    <property type="protein sequence ID" value="JAQ03400.1"/>
    <property type="molecule type" value="Transcribed_RNA"/>
</dbReference>
<sequence>MSNDLFAFKGVKRKSSKCCVSSCEDPTNLDTSYHSFPMDKDLQRKWLEILKLQEVNEGMKVCGAHFNSDDFFPTLGEFKTHKLRIKRLKRTAVPSLLLPVKDELSSPIPVSEEEDGENEKSVCSRVSPEQSEADKYTIGSYVCTTCGHLATSETLFFEHLNSHNIKQESQNRDEAADNPVKVEPESLFLPENDDSTEEVDPFDQVTHSTDVGARTVEDDDTGESESVSDDEDEDEDEGIVGESEASCERLVPDSQIIYWGRGSKRRSVIDAAGMRKLKRFNHFPPFSKGKLEHGDYELWMGDVPRCKCLHCPFLSQTPRLFHAHLQLHSKGKNFGCVTCQNYFHSEEALVRAHSSGGGCSSIKVLDFRHRCDDCWEFFRDRQAMIKHMYVCYRKIKVPCAVCNEQVIKCNMEIHLRKHD</sequence>
<keyword evidence="4 5" id="KW-0238">DNA-binding</keyword>
<feature type="domain" description="THAP-type" evidence="7">
    <location>
        <begin position="14"/>
        <end position="97"/>
    </location>
</feature>
<dbReference type="InterPro" id="IPR006612">
    <property type="entry name" value="THAP_Znf"/>
</dbReference>
<evidence type="ECO:0000256" key="2">
    <source>
        <dbReference type="ARBA" id="ARBA00022771"/>
    </source>
</evidence>
<keyword evidence="3" id="KW-0862">Zinc</keyword>
<dbReference type="SMART" id="SM00355">
    <property type="entry name" value="ZnF_C2H2"/>
    <property type="match status" value="4"/>
</dbReference>
<name>A0A146KYE4_LYGHE</name>
<dbReference type="SMART" id="SM00692">
    <property type="entry name" value="DM3"/>
    <property type="match status" value="1"/>
</dbReference>
<organism evidence="8">
    <name type="scientific">Lygus hesperus</name>
    <name type="common">Western plant bug</name>
    <dbReference type="NCBI Taxonomy" id="30085"/>
    <lineage>
        <taxon>Eukaryota</taxon>
        <taxon>Metazoa</taxon>
        <taxon>Ecdysozoa</taxon>
        <taxon>Arthropoda</taxon>
        <taxon>Hexapoda</taxon>
        <taxon>Insecta</taxon>
        <taxon>Pterygota</taxon>
        <taxon>Neoptera</taxon>
        <taxon>Paraneoptera</taxon>
        <taxon>Hemiptera</taxon>
        <taxon>Heteroptera</taxon>
        <taxon>Panheteroptera</taxon>
        <taxon>Cimicomorpha</taxon>
        <taxon>Miridae</taxon>
        <taxon>Mirini</taxon>
        <taxon>Lygus</taxon>
    </lineage>
</organism>
<dbReference type="GO" id="GO:0003677">
    <property type="term" value="F:DNA binding"/>
    <property type="evidence" value="ECO:0007669"/>
    <property type="project" value="UniProtKB-UniRule"/>
</dbReference>
<feature type="compositionally biased region" description="Acidic residues" evidence="6">
    <location>
        <begin position="191"/>
        <end position="201"/>
    </location>
</feature>
<dbReference type="SMART" id="SM00980">
    <property type="entry name" value="THAP"/>
    <property type="match status" value="1"/>
</dbReference>
<evidence type="ECO:0000256" key="5">
    <source>
        <dbReference type="PROSITE-ProRule" id="PRU00309"/>
    </source>
</evidence>
<feature type="compositionally biased region" description="Acidic residues" evidence="6">
    <location>
        <begin position="217"/>
        <end position="239"/>
    </location>
</feature>
<keyword evidence="1" id="KW-0479">Metal-binding</keyword>
<dbReference type="GO" id="GO:0008270">
    <property type="term" value="F:zinc ion binding"/>
    <property type="evidence" value="ECO:0007669"/>
    <property type="project" value="UniProtKB-KW"/>
</dbReference>